<comment type="subcellular location">
    <subcellularLocation>
        <location evidence="1">Plastid</location>
    </subcellularLocation>
</comment>
<evidence type="ECO:0000256" key="3">
    <source>
        <dbReference type="ARBA" id="ARBA00021523"/>
    </source>
</evidence>
<geneLocation type="plastid" evidence="5"/>
<evidence type="ECO:0000256" key="4">
    <source>
        <dbReference type="ARBA" id="ARBA00022640"/>
    </source>
</evidence>
<evidence type="ECO:0000313" key="5">
    <source>
        <dbReference type="EMBL" id="QCI06146.1"/>
    </source>
</evidence>
<dbReference type="Pfam" id="PF04481">
    <property type="entry name" value="DUF561"/>
    <property type="match status" value="1"/>
</dbReference>
<gene>
    <name evidence="5" type="primary">ycf23</name>
</gene>
<dbReference type="PANTHER" id="PTHR36895:SF1">
    <property type="entry name" value="YCF23 PROTEIN"/>
    <property type="match status" value="1"/>
</dbReference>
<reference evidence="5" key="2">
    <citation type="submission" date="2019-04" db="EMBL/GenBank/DDBJ databases">
        <authorList>
            <person name="Pasella M."/>
        </authorList>
    </citation>
    <scope>NUCLEOTIDE SEQUENCE</scope>
    <source>
        <strain evidence="5">VRM320</strain>
    </source>
</reference>
<evidence type="ECO:0000256" key="1">
    <source>
        <dbReference type="ARBA" id="ARBA00004474"/>
    </source>
</evidence>
<comment type="similarity">
    <text evidence="2">Belongs to the ycf23 family.</text>
</comment>
<sequence length="280" mass="31199">MNMFYTNMSQKFLKRQAIKVITGLSNFNINNVMHKVKAAEMAGATYIDIAAHPDLVSIVKYNTYLNVCVSSINPMDLYRCVLVGADMVEIGNFDLFYNKDIAFSSSQILRVAQETKYLLNSTNICVTIPHHLYIEDQIKLVANLEKIGIDCIQTEGFNTKNQIFDRNKSFVFKSIYKSSSALSSSYVLSKVLNISIIAASGINILSAPIAISCGASAVAIGSTLDGLSSTYIVINYIKDLAEVINDQHYYISSKKHLTLRKCKNIGSYNNFLIHESNRID</sequence>
<name>A0A4D6WRX9_9FLOR</name>
<reference evidence="5" key="1">
    <citation type="journal article" date="2019" name="Mol. Phylogenet. Evol.">
        <title>Morphological evolution and classification of the red algal order Ceramiales inferred using plastid phylogenomics.</title>
        <authorList>
            <person name="Diaz-Tapia P."/>
            <person name="Pasella M.M."/>
            <person name="Verbruggen H."/>
            <person name="Maggs C.A."/>
        </authorList>
    </citation>
    <scope>NUCLEOTIDE SEQUENCE</scope>
    <source>
        <strain evidence="5">VRM320</strain>
    </source>
</reference>
<dbReference type="SUPFAM" id="SSF51569">
    <property type="entry name" value="Aldolase"/>
    <property type="match status" value="1"/>
</dbReference>
<dbReference type="AlphaFoldDB" id="A0A4D6WRX9"/>
<organism evidence="5">
    <name type="scientific">Dicranema revolutum</name>
    <dbReference type="NCBI Taxonomy" id="239144"/>
    <lineage>
        <taxon>Eukaryota</taxon>
        <taxon>Rhodophyta</taxon>
        <taxon>Florideophyceae</taxon>
        <taxon>Rhodymeniophycidae</taxon>
        <taxon>Gigartinales</taxon>
        <taxon>Dicranemataceae</taxon>
        <taxon>Dicranema</taxon>
    </lineage>
</organism>
<keyword evidence="4 5" id="KW-0934">Plastid</keyword>
<dbReference type="GO" id="GO:0009536">
    <property type="term" value="C:plastid"/>
    <property type="evidence" value="ECO:0007669"/>
    <property type="project" value="UniProtKB-SubCell"/>
</dbReference>
<dbReference type="InterPro" id="IPR007570">
    <property type="entry name" value="Uncharacterised_Ycf23"/>
</dbReference>
<accession>A0A4D6WRX9</accession>
<protein>
    <recommendedName>
        <fullName evidence="3">Uncharacterized protein ycf23</fullName>
    </recommendedName>
</protein>
<dbReference type="EMBL" id="MK814651">
    <property type="protein sequence ID" value="QCI06146.1"/>
    <property type="molecule type" value="Genomic_DNA"/>
</dbReference>
<evidence type="ECO:0000256" key="2">
    <source>
        <dbReference type="ARBA" id="ARBA00009664"/>
    </source>
</evidence>
<dbReference type="PANTHER" id="PTHR36895">
    <property type="match status" value="1"/>
</dbReference>
<proteinExistence type="inferred from homology"/>